<protein>
    <recommendedName>
        <fullName evidence="1">DUF4100 domain-containing protein</fullName>
    </recommendedName>
</protein>
<dbReference type="EMBL" id="JABBWK010000020">
    <property type="protein sequence ID" value="KAG1901708.1"/>
    <property type="molecule type" value="Genomic_DNA"/>
</dbReference>
<keyword evidence="3" id="KW-1185">Reference proteome</keyword>
<dbReference type="InterPro" id="IPR025165">
    <property type="entry name" value="DUF4100"/>
</dbReference>
<dbReference type="AlphaFoldDB" id="A0AAD4HM56"/>
<evidence type="ECO:0000259" key="1">
    <source>
        <dbReference type="Pfam" id="PF13352"/>
    </source>
</evidence>
<proteinExistence type="predicted"/>
<dbReference type="Pfam" id="PF13352">
    <property type="entry name" value="DUF4100"/>
    <property type="match status" value="1"/>
</dbReference>
<reference evidence="2" key="1">
    <citation type="journal article" date="2020" name="New Phytol.">
        <title>Comparative genomics reveals dynamic genome evolution in host specialist ectomycorrhizal fungi.</title>
        <authorList>
            <person name="Lofgren L.A."/>
            <person name="Nguyen N.H."/>
            <person name="Vilgalys R."/>
            <person name="Ruytinx J."/>
            <person name="Liao H.L."/>
            <person name="Branco S."/>
            <person name="Kuo A."/>
            <person name="LaButti K."/>
            <person name="Lipzen A."/>
            <person name="Andreopoulos W."/>
            <person name="Pangilinan J."/>
            <person name="Riley R."/>
            <person name="Hundley H."/>
            <person name="Na H."/>
            <person name="Barry K."/>
            <person name="Grigoriev I.V."/>
            <person name="Stajich J.E."/>
            <person name="Kennedy P.G."/>
        </authorList>
    </citation>
    <scope>NUCLEOTIDE SEQUENCE</scope>
    <source>
        <strain evidence="2">FC203</strain>
    </source>
</reference>
<gene>
    <name evidence="2" type="ORF">F5891DRAFT_1187166</name>
</gene>
<organism evidence="2 3">
    <name type="scientific">Suillus fuscotomentosus</name>
    <dbReference type="NCBI Taxonomy" id="1912939"/>
    <lineage>
        <taxon>Eukaryota</taxon>
        <taxon>Fungi</taxon>
        <taxon>Dikarya</taxon>
        <taxon>Basidiomycota</taxon>
        <taxon>Agaricomycotina</taxon>
        <taxon>Agaricomycetes</taxon>
        <taxon>Agaricomycetidae</taxon>
        <taxon>Boletales</taxon>
        <taxon>Suillineae</taxon>
        <taxon>Suillaceae</taxon>
        <taxon>Suillus</taxon>
    </lineage>
</organism>
<name>A0AAD4HM56_9AGAM</name>
<sequence length="771" mass="86156">MVDHHPDELYPMDKVYTAAVFLLPKTAAVVSTSIASPSPAQPTYRTVTAPTPIMQPSITMTQPSSNVVVKKEYHLQNLASNALGAPSLRARAFSDLPLTRASRARYLLAPISARLAHRVSLHFYFEELLSVVVLWVESLSLKIPHLHRVDKYAGQPPATRANTIQVQARVYYCTTPDIEVITEIDSSAFLHTCSETIDDEEEQEHLEKIREVNEEYAAFTTKHMRRSNKGKTARFEGVDIPLRLKPGPSSKVTEQAEEIIFPEVREAKTKKAPNPGMVVVKSAAKPTNANPIVPVASLSTTPAPQYHYTFLLEDKDIEKCVMDRILDTDVNVPIRDLIASSSDIQKALKDLTTSKQVTVGTVSVNELSGHPQTEQFLKGWDKHMKRANDGHIVADHFKSLRTIWGTTTGGWVLTCVLDQGAEVIVMLQLVWRSLGGVPLHSDYQMTMESVNMSSDQTLGVMENFLIDFGTGDMLFQVQIVLVAAFDVLLGRPSFTLTSCKTADLPNGDQDITLTDLNNAWYVVYGPPDAEGFLMTDDPHPWGDLRTIDISNSPFCIYRETNCLALPMQPLLSQSTDTLPVPSITQPLSHYDYLISMHSCINRASIDTFHSVYSVDQAKHVLVYKPFAKKVCTVPTTMPPESQITRRLLDDPLAGMPSLPTHPPDFVPGVCFTQERLDNLDLDLAKWLWPEELKLVHWLVSAHEKAFAWNTSKHGHLNEIYFPPVKIPTIPHIAWSQRNIPIPPAITNEVICIVREEIDTRVYEPSTATYRS</sequence>
<dbReference type="Proteomes" id="UP001195769">
    <property type="component" value="Unassembled WGS sequence"/>
</dbReference>
<evidence type="ECO:0000313" key="2">
    <source>
        <dbReference type="EMBL" id="KAG1901708.1"/>
    </source>
</evidence>
<dbReference type="RefSeq" id="XP_041227283.1">
    <property type="nucleotide sequence ID" value="XM_041366793.1"/>
</dbReference>
<feature type="domain" description="DUF4100" evidence="1">
    <location>
        <begin position="301"/>
        <end position="356"/>
    </location>
</feature>
<evidence type="ECO:0000313" key="3">
    <source>
        <dbReference type="Proteomes" id="UP001195769"/>
    </source>
</evidence>
<dbReference type="GeneID" id="64661091"/>
<accession>A0AAD4HM56</accession>
<comment type="caution">
    <text evidence="2">The sequence shown here is derived from an EMBL/GenBank/DDBJ whole genome shotgun (WGS) entry which is preliminary data.</text>
</comment>